<dbReference type="PANTHER" id="PTHR45842:SF24">
    <property type="entry name" value="LEUCINE-RICH REPEATS AND IMMUNOGLOBULIN-LIKE DOMAINS 1"/>
    <property type="match status" value="1"/>
</dbReference>
<keyword evidence="4 13" id="KW-0812">Transmembrane</keyword>
<name>A0A8C3NY74_9PASS</name>
<reference evidence="15" key="2">
    <citation type="submission" date="2025-09" db="UniProtKB">
        <authorList>
            <consortium name="Ensembl"/>
        </authorList>
    </citation>
    <scope>IDENTIFICATION</scope>
</reference>
<evidence type="ECO:0000256" key="2">
    <source>
        <dbReference type="ARBA" id="ARBA00022475"/>
    </source>
</evidence>
<dbReference type="CDD" id="cd05763">
    <property type="entry name" value="IgI_LRIG1-like"/>
    <property type="match status" value="1"/>
</dbReference>
<dbReference type="FunFam" id="2.60.40.10:FF:000150">
    <property type="entry name" value="Leucine rich repeats and immunoglobulin like domains 3"/>
    <property type="match status" value="1"/>
</dbReference>
<dbReference type="PROSITE" id="PS51450">
    <property type="entry name" value="LRR"/>
    <property type="match status" value="5"/>
</dbReference>
<feature type="domain" description="Ig-like" evidence="14">
    <location>
        <begin position="786"/>
        <end position="872"/>
    </location>
</feature>
<dbReference type="SMART" id="SM00369">
    <property type="entry name" value="LRR_TYP"/>
    <property type="match status" value="15"/>
</dbReference>
<dbReference type="InterPro" id="IPR003599">
    <property type="entry name" value="Ig_sub"/>
</dbReference>
<dbReference type="FunFam" id="3.80.10.10:FF:000023">
    <property type="entry name" value="Leucine rich repeats and immunoglobulin like domains 3"/>
    <property type="match status" value="1"/>
</dbReference>
<protein>
    <submittedName>
        <fullName evidence="15">Leucine rich repeats and immunoglobulin like domains 1</fullName>
    </submittedName>
</protein>
<dbReference type="SMART" id="SM00409">
    <property type="entry name" value="IG"/>
    <property type="match status" value="3"/>
</dbReference>
<evidence type="ECO:0000313" key="16">
    <source>
        <dbReference type="Proteomes" id="UP000694396"/>
    </source>
</evidence>
<dbReference type="Gene3D" id="3.80.10.10">
    <property type="entry name" value="Ribonuclease Inhibitor"/>
    <property type="match status" value="2"/>
</dbReference>
<dbReference type="InterPro" id="IPR003598">
    <property type="entry name" value="Ig_sub2"/>
</dbReference>
<dbReference type="SUPFAM" id="SSF52058">
    <property type="entry name" value="L domain-like"/>
    <property type="match status" value="1"/>
</dbReference>
<dbReference type="InterPro" id="IPR000483">
    <property type="entry name" value="Cys-rich_flank_reg_C"/>
</dbReference>
<accession>A0A8C3NY74</accession>
<comment type="subcellular location">
    <subcellularLocation>
        <location evidence="1">Cell membrane</location>
        <topology evidence="1">Single-pass type I membrane protein</topology>
    </subcellularLocation>
</comment>
<dbReference type="FunFam" id="3.80.10.10:FF:000040">
    <property type="entry name" value="Leucine rich repeats and immunoglobulin like domains 2"/>
    <property type="match status" value="1"/>
</dbReference>
<evidence type="ECO:0000256" key="8">
    <source>
        <dbReference type="ARBA" id="ARBA00023136"/>
    </source>
</evidence>
<dbReference type="Pfam" id="PF00560">
    <property type="entry name" value="LRR_1"/>
    <property type="match status" value="1"/>
</dbReference>
<dbReference type="FunFam" id="2.60.40.10:FF:000161">
    <property type="entry name" value="Leucine rich repeats and immunoglobulin like domains 2"/>
    <property type="match status" value="1"/>
</dbReference>
<dbReference type="FunFam" id="2.60.40.10:FF:000224">
    <property type="entry name" value="Leucine rich repeats and immunoglobulin like domains 3"/>
    <property type="match status" value="1"/>
</dbReference>
<evidence type="ECO:0000256" key="13">
    <source>
        <dbReference type="SAM" id="Phobius"/>
    </source>
</evidence>
<keyword evidence="8 13" id="KW-0472">Membrane</keyword>
<keyword evidence="2" id="KW-1003">Cell membrane</keyword>
<feature type="domain" description="Ig-like" evidence="14">
    <location>
        <begin position="692"/>
        <end position="781"/>
    </location>
</feature>
<keyword evidence="11" id="KW-0393">Immunoglobulin domain</keyword>
<keyword evidence="10" id="KW-0325">Glycoprotein</keyword>
<dbReference type="InterPro" id="IPR036179">
    <property type="entry name" value="Ig-like_dom_sf"/>
</dbReference>
<dbReference type="Proteomes" id="UP000694396">
    <property type="component" value="Unplaced"/>
</dbReference>
<dbReference type="InterPro" id="IPR032675">
    <property type="entry name" value="LRR_dom_sf"/>
</dbReference>
<dbReference type="PROSITE" id="PS50835">
    <property type="entry name" value="IG_LIKE"/>
    <property type="match status" value="3"/>
</dbReference>
<sequence>MLRCRQRGSAASGARAGRQRLRPRGSAPGPAGARQVRAVRSEAGAAGGASHGEDADSTRPAVPGGCQCRSAPRGRRPRRCYGRRSSAERPRRERSCRLLPPRTIPGAGYKMALPSRAAAALLLLGLLGSAAAGCPAGCACGGDTLSCGGLALPALPRDLPRWPRHVNLSHNKLAEIDPSAFAELLNLQEVRLDNNELTAIPSLGSAASSVLSLHLHHNRIRSIEGSQLQPYVVLETLDLSFNDITEIRNGCFPQGLHIKELYLGSNRISTLEPGAFDSLSRSLLTLRLSKNRITQLPVKAFRLPRLIQLELNRNRIRLIEGLTFQGLDSLEVLKLQRNNISRLTDGAFWGLAKMQVLHLEYNSLTEVNSGSLYGLSSLHQLHLSNNSISRINPDGWSFCQKLHELILSYNNLTRLDEGSLADLGGLHVLRLSHNSINHIAEGAFRGLKNLRVLELDHNDISGTIEDTNGAFTGLENLSKLTLFGNKIKLVAKKAFSGLEALEHLNLGDNAIRSIQADAFARMKSLRQLHINSDSFLCDCQLKWLPQWLVEKELQSFVVATCAHPESLKSKSIFAIQPESFVCDDFPKPQIIIQPETTVAVLGKDIRFTCLAASSSSSPMVFAWKKDNEMLHNAEIENFAHVRAKDGEVMECTTILHLRHVTFAHEGRYQCVITNHFGSTYSNKARLTVNVLPSFIKTPHDITSRTGTTARLECAAEGHPTPQIAWQKDGGTDFPAARERRMHVMPDDDVFFITDVKVEDMGVYSCTAQNSAGSVLANATLTVLETPSLVHPLEDHVVSVGETVALQCKATGSPPPRITWLKGDQPLVVTERHHFTSGNQLLIVRNVVLEDAGKYTCEMSNTLGTERAHSHVSILQSLGCRKDRTTVGIITIAVVCSIVLTSLVWVCIIYQTRKKSEEYSVTNTDETIVPPDVPSYLSSQGTLSERQEVAIGVDTQQPNGHIDSNGMCQADTGRCPDVEAPAVGCRQPKLCISYNKDTWKTEDMADGMLVPDKTGYGLPVVCTECSGSTDSMNAHIYPKDSECYPESLKTVENPHPNALSSKERHRKRGAGTSLLHAQPCNGIASGKRVETDGTLYPSNHDRIRAEGTAGALLADTHGSSQAAAKPSELNNLNLVRASPAGGSLKQLNVLPEISPALLDLQREAEVEQALLPHSTTAQPRDSAHEPKPPNRVYRLLTSTSNLELMAWQRQPTEV</sequence>
<evidence type="ECO:0000256" key="11">
    <source>
        <dbReference type="ARBA" id="ARBA00023319"/>
    </source>
</evidence>
<dbReference type="AlphaFoldDB" id="A0A8C3NY74"/>
<evidence type="ECO:0000256" key="3">
    <source>
        <dbReference type="ARBA" id="ARBA00022614"/>
    </source>
</evidence>
<evidence type="ECO:0000256" key="7">
    <source>
        <dbReference type="ARBA" id="ARBA00022989"/>
    </source>
</evidence>
<dbReference type="SUPFAM" id="SSF48726">
    <property type="entry name" value="Immunoglobulin"/>
    <property type="match status" value="3"/>
</dbReference>
<dbReference type="SMART" id="SM00365">
    <property type="entry name" value="LRR_SD22"/>
    <property type="match status" value="4"/>
</dbReference>
<feature type="compositionally biased region" description="Low complexity" evidence="12">
    <location>
        <begin position="7"/>
        <end position="16"/>
    </location>
</feature>
<dbReference type="SMART" id="SM00408">
    <property type="entry name" value="IGc2"/>
    <property type="match status" value="3"/>
</dbReference>
<dbReference type="Pfam" id="PF13855">
    <property type="entry name" value="LRR_8"/>
    <property type="match status" value="5"/>
</dbReference>
<dbReference type="InterPro" id="IPR007110">
    <property type="entry name" value="Ig-like_dom"/>
</dbReference>
<dbReference type="InterPro" id="IPR013783">
    <property type="entry name" value="Ig-like_fold"/>
</dbReference>
<evidence type="ECO:0000256" key="1">
    <source>
        <dbReference type="ARBA" id="ARBA00004251"/>
    </source>
</evidence>
<feature type="domain" description="Ig-like" evidence="14">
    <location>
        <begin position="588"/>
        <end position="687"/>
    </location>
</feature>
<evidence type="ECO:0000256" key="10">
    <source>
        <dbReference type="ARBA" id="ARBA00023180"/>
    </source>
</evidence>
<feature type="compositionally biased region" description="Basic and acidic residues" evidence="12">
    <location>
        <begin position="85"/>
        <end position="94"/>
    </location>
</feature>
<dbReference type="InterPro" id="IPR003591">
    <property type="entry name" value="Leu-rich_rpt_typical-subtyp"/>
</dbReference>
<evidence type="ECO:0000256" key="6">
    <source>
        <dbReference type="ARBA" id="ARBA00022737"/>
    </source>
</evidence>
<dbReference type="SMART" id="SM00082">
    <property type="entry name" value="LRRCT"/>
    <property type="match status" value="1"/>
</dbReference>
<evidence type="ECO:0000256" key="12">
    <source>
        <dbReference type="SAM" id="MobiDB-lite"/>
    </source>
</evidence>
<dbReference type="Pfam" id="PF13927">
    <property type="entry name" value="Ig_3"/>
    <property type="match status" value="1"/>
</dbReference>
<keyword evidence="3" id="KW-0433">Leucine-rich repeat</keyword>
<dbReference type="PANTHER" id="PTHR45842">
    <property type="entry name" value="SYNAPTIC ADHESION-LIKE MOLECULE SALM"/>
    <property type="match status" value="1"/>
</dbReference>
<evidence type="ECO:0000256" key="9">
    <source>
        <dbReference type="ARBA" id="ARBA00023157"/>
    </source>
</evidence>
<dbReference type="GO" id="GO:0005886">
    <property type="term" value="C:plasma membrane"/>
    <property type="evidence" value="ECO:0007669"/>
    <property type="project" value="UniProtKB-SubCell"/>
</dbReference>
<keyword evidence="5" id="KW-0732">Signal</keyword>
<evidence type="ECO:0000256" key="5">
    <source>
        <dbReference type="ARBA" id="ARBA00022729"/>
    </source>
</evidence>
<keyword evidence="9" id="KW-1015">Disulfide bond</keyword>
<evidence type="ECO:0000313" key="15">
    <source>
        <dbReference type="Ensembl" id="ENSCRFP00000003701.1"/>
    </source>
</evidence>
<reference evidence="15" key="1">
    <citation type="submission" date="2025-08" db="UniProtKB">
        <authorList>
            <consortium name="Ensembl"/>
        </authorList>
    </citation>
    <scope>IDENTIFICATION</scope>
</reference>
<dbReference type="Pfam" id="PF01463">
    <property type="entry name" value="LRRCT"/>
    <property type="match status" value="1"/>
</dbReference>
<evidence type="ECO:0000256" key="4">
    <source>
        <dbReference type="ARBA" id="ARBA00022692"/>
    </source>
</evidence>
<dbReference type="InterPro" id="IPR013098">
    <property type="entry name" value="Ig_I-set"/>
</dbReference>
<feature type="compositionally biased region" description="Basic residues" evidence="12">
    <location>
        <begin position="72"/>
        <end position="82"/>
    </location>
</feature>
<keyword evidence="7 13" id="KW-1133">Transmembrane helix</keyword>
<feature type="transmembrane region" description="Helical" evidence="13">
    <location>
        <begin position="886"/>
        <end position="909"/>
    </location>
</feature>
<dbReference type="Gene3D" id="2.60.40.10">
    <property type="entry name" value="Immunoglobulins"/>
    <property type="match status" value="3"/>
</dbReference>
<evidence type="ECO:0000259" key="14">
    <source>
        <dbReference type="PROSITE" id="PS50835"/>
    </source>
</evidence>
<keyword evidence="16" id="KW-1185">Reference proteome</keyword>
<feature type="region of interest" description="Disordered" evidence="12">
    <location>
        <begin position="1"/>
        <end position="94"/>
    </location>
</feature>
<dbReference type="InterPro" id="IPR050467">
    <property type="entry name" value="LRFN"/>
</dbReference>
<dbReference type="Pfam" id="PF07679">
    <property type="entry name" value="I-set"/>
    <property type="match status" value="2"/>
</dbReference>
<keyword evidence="6" id="KW-0677">Repeat</keyword>
<proteinExistence type="predicted"/>
<dbReference type="Ensembl" id="ENSCRFT00000003849.1">
    <property type="protein sequence ID" value="ENSCRFP00000003701.1"/>
    <property type="gene ID" value="ENSCRFG00000003023.1"/>
</dbReference>
<dbReference type="InterPro" id="IPR001611">
    <property type="entry name" value="Leu-rich_rpt"/>
</dbReference>
<organism evidence="15 16">
    <name type="scientific">Cyanoderma ruficeps</name>
    <name type="common">rufous-capped babbler</name>
    <dbReference type="NCBI Taxonomy" id="181631"/>
    <lineage>
        <taxon>Eukaryota</taxon>
        <taxon>Metazoa</taxon>
        <taxon>Chordata</taxon>
        <taxon>Craniata</taxon>
        <taxon>Vertebrata</taxon>
        <taxon>Euteleostomi</taxon>
        <taxon>Archelosauria</taxon>
        <taxon>Archosauria</taxon>
        <taxon>Dinosauria</taxon>
        <taxon>Saurischia</taxon>
        <taxon>Theropoda</taxon>
        <taxon>Coelurosauria</taxon>
        <taxon>Aves</taxon>
        <taxon>Neognathae</taxon>
        <taxon>Neoaves</taxon>
        <taxon>Telluraves</taxon>
        <taxon>Australaves</taxon>
        <taxon>Passeriformes</taxon>
        <taxon>Sylvioidea</taxon>
        <taxon>Timaliidae</taxon>
        <taxon>Cyanoderma</taxon>
    </lineage>
</organism>